<evidence type="ECO:0000313" key="3">
    <source>
        <dbReference type="EMBL" id="QGP94096.1"/>
    </source>
</evidence>
<dbReference type="EMBL" id="CP046245">
    <property type="protein sequence ID" value="QGP94096.1"/>
    <property type="molecule type" value="Genomic_DNA"/>
</dbReference>
<evidence type="ECO:0000313" key="4">
    <source>
        <dbReference type="Proteomes" id="UP000425916"/>
    </source>
</evidence>
<keyword evidence="3" id="KW-0808">Transferase</keyword>
<keyword evidence="3" id="KW-0548">Nucleotidyltransferase</keyword>
<evidence type="ECO:0000259" key="2">
    <source>
        <dbReference type="PROSITE" id="PS50878"/>
    </source>
</evidence>
<dbReference type="Pfam" id="PF00078">
    <property type="entry name" value="RVT_1"/>
    <property type="match status" value="1"/>
</dbReference>
<feature type="region of interest" description="Disordered" evidence="1">
    <location>
        <begin position="1"/>
        <end position="86"/>
    </location>
</feature>
<dbReference type="Proteomes" id="UP000425916">
    <property type="component" value="Plasmid pMGLY"/>
</dbReference>
<dbReference type="InterPro" id="IPR000477">
    <property type="entry name" value="RT_dom"/>
</dbReference>
<dbReference type="SUPFAM" id="SSF56672">
    <property type="entry name" value="DNA/RNA polymerases"/>
    <property type="match status" value="1"/>
</dbReference>
<dbReference type="InterPro" id="IPR043128">
    <property type="entry name" value="Rev_trsase/Diguanyl_cyclase"/>
</dbReference>
<dbReference type="InterPro" id="IPR030931">
    <property type="entry name" value="Group_II_RT_mat"/>
</dbReference>
<dbReference type="Gene3D" id="3.30.70.270">
    <property type="match status" value="1"/>
</dbReference>
<dbReference type="CDD" id="cd01651">
    <property type="entry name" value="RT_G2_intron"/>
    <property type="match status" value="1"/>
</dbReference>
<feature type="compositionally biased region" description="Polar residues" evidence="1">
    <location>
        <begin position="1"/>
        <end position="12"/>
    </location>
</feature>
<dbReference type="InterPro" id="IPR051083">
    <property type="entry name" value="GrpII_Intron_Splice-Mob/Def"/>
</dbReference>
<dbReference type="PANTHER" id="PTHR34047:SF8">
    <property type="entry name" value="PROTEIN YKFC"/>
    <property type="match status" value="1"/>
</dbReference>
<dbReference type="InterPro" id="IPR043502">
    <property type="entry name" value="DNA/RNA_pol_sf"/>
</dbReference>
<dbReference type="AlphaFoldDB" id="A0A6I5ZWE8"/>
<dbReference type="PROSITE" id="PS50878">
    <property type="entry name" value="RT_POL"/>
    <property type="match status" value="1"/>
</dbReference>
<name>A0A6I5ZWE8_9FIRM</name>
<accession>A0A6I5ZWE8</accession>
<organism evidence="3 4">
    <name type="scientific">Neomoorella glycerini</name>
    <dbReference type="NCBI Taxonomy" id="55779"/>
    <lineage>
        <taxon>Bacteria</taxon>
        <taxon>Bacillati</taxon>
        <taxon>Bacillota</taxon>
        <taxon>Clostridia</taxon>
        <taxon>Neomoorellales</taxon>
        <taxon>Neomoorellaceae</taxon>
        <taxon>Neomoorella</taxon>
    </lineage>
</organism>
<dbReference type="GO" id="GO:0003964">
    <property type="term" value="F:RNA-directed DNA polymerase activity"/>
    <property type="evidence" value="ECO:0007669"/>
    <property type="project" value="UniProtKB-KW"/>
</dbReference>
<keyword evidence="4" id="KW-1185">Reference proteome</keyword>
<sequence length="557" mass="62742">MSPESTNVSQADTIHVEGRQQQPALPRREAGAGTGSYEHGMSPNGTHRNVGEPAASLPGGKVASDNPVRGRGSQGVPAVGPAHSRGVGRVTPAAACEPLEGAGKEAPLARETVSQRRLGTTLATRLADLSDYSPRGAKALNLMCLFSATNLGQWFAELRKNAAPGVDRMTVAAYGQNLEENLRELEQKLRTMSYRPQPVRRVYIPKSNGKMRPLGIPAVEDKIVQEGIATILKAIYEPLFLDSSHGFRPEHSCHTALKAIDVAIMQRPTNHIIDADIRGFFDTVQHEWLMKMLELQIGDQQFLRLIKRFLKAGVIEAGNWQVTKEGTPQGGLISPVLSNIYLHYVLDLWFEKAVKPKLQGYAELIRYADDFIVCVQKKEEAAKIHQALKQRLAKFGLELSAEKTRVIPFGRYAEANARRRGLKPPTFEFLGFTHYNDKTRKGYYKLGRRTSAKKFREKLKAIKAWVKVVRYAMPLREWWPIFISKLLGHQRYYGVSGNYPRVRAFTQQALHIVAKWVSRMSQKRLNARKRFWEFVKRHPVPSPQIYVNLYAFSGQRV</sequence>
<feature type="domain" description="Reverse transcriptase" evidence="2">
    <location>
        <begin position="185"/>
        <end position="434"/>
    </location>
</feature>
<geneLocation type="plasmid" evidence="3 4">
    <name>pMGLY</name>
</geneLocation>
<gene>
    <name evidence="3" type="ORF">MGLY_35210</name>
</gene>
<evidence type="ECO:0000256" key="1">
    <source>
        <dbReference type="SAM" id="MobiDB-lite"/>
    </source>
</evidence>
<keyword evidence="3" id="KW-0695">RNA-directed DNA polymerase</keyword>
<reference evidence="3 4" key="1">
    <citation type="submission" date="2019-11" db="EMBL/GenBank/DDBJ databases">
        <title>Genome sequence of Moorella glycerini DSM11254.</title>
        <authorList>
            <person name="Poehlein A."/>
            <person name="Boeer T."/>
            <person name="Daniel R."/>
        </authorList>
    </citation>
    <scope>NUCLEOTIDE SEQUENCE [LARGE SCALE GENOMIC DNA]</scope>
    <source>
        <strain evidence="3 4">DSM 11254</strain>
        <plasmid evidence="3 4">pMGLY</plasmid>
    </source>
</reference>
<dbReference type="PANTHER" id="PTHR34047">
    <property type="entry name" value="NUCLEAR INTRON MATURASE 1, MITOCHONDRIAL-RELATED"/>
    <property type="match status" value="1"/>
</dbReference>
<protein>
    <submittedName>
        <fullName evidence="3">Reverse transcriptase</fullName>
    </submittedName>
</protein>
<dbReference type="RefSeq" id="WP_246187526.1">
    <property type="nucleotide sequence ID" value="NZ_CP046245.1"/>
</dbReference>
<keyword evidence="3" id="KW-0614">Plasmid</keyword>
<proteinExistence type="predicted"/>
<dbReference type="NCBIfam" id="TIGR04416">
    <property type="entry name" value="group_II_RT_mat"/>
    <property type="match status" value="1"/>
</dbReference>